<evidence type="ECO:0000256" key="1">
    <source>
        <dbReference type="SAM" id="MobiDB-lite"/>
    </source>
</evidence>
<gene>
    <name evidence="2" type="ORF">GZ78_02825</name>
</gene>
<organism evidence="2 3">
    <name type="scientific">Endozoicomonas numazuensis</name>
    <dbReference type="NCBI Taxonomy" id="1137799"/>
    <lineage>
        <taxon>Bacteria</taxon>
        <taxon>Pseudomonadati</taxon>
        <taxon>Pseudomonadota</taxon>
        <taxon>Gammaproteobacteria</taxon>
        <taxon>Oceanospirillales</taxon>
        <taxon>Endozoicomonadaceae</taxon>
        <taxon>Endozoicomonas</taxon>
    </lineage>
</organism>
<dbReference type="AlphaFoldDB" id="A0A081NKL9"/>
<comment type="caution">
    <text evidence="2">The sequence shown here is derived from an EMBL/GenBank/DDBJ whole genome shotgun (WGS) entry which is preliminary data.</text>
</comment>
<evidence type="ECO:0000313" key="2">
    <source>
        <dbReference type="EMBL" id="KEQ18992.1"/>
    </source>
</evidence>
<sequence>MSLMTQGPEKSPEPDTLAARNQKFAEEASFFFTFFKNRLLRPMPDQPLMLMLYKSKLRRKQRKVSKKDKLDNLYMRKRKSEAQENQSDSDTDEQSV</sequence>
<proteinExistence type="predicted"/>
<accession>A0A081NKL9</accession>
<protein>
    <submittedName>
        <fullName evidence="2">Uncharacterized protein</fullName>
    </submittedName>
</protein>
<evidence type="ECO:0000313" key="3">
    <source>
        <dbReference type="Proteomes" id="UP000028073"/>
    </source>
</evidence>
<keyword evidence="3" id="KW-1185">Reference proteome</keyword>
<feature type="region of interest" description="Disordered" evidence="1">
    <location>
        <begin position="61"/>
        <end position="96"/>
    </location>
</feature>
<name>A0A081NKL9_9GAMM</name>
<feature type="compositionally biased region" description="Acidic residues" evidence="1">
    <location>
        <begin position="87"/>
        <end position="96"/>
    </location>
</feature>
<dbReference type="Proteomes" id="UP000028073">
    <property type="component" value="Unassembled WGS sequence"/>
</dbReference>
<dbReference type="EMBL" id="JOKH01000001">
    <property type="protein sequence ID" value="KEQ18992.1"/>
    <property type="molecule type" value="Genomic_DNA"/>
</dbReference>
<reference evidence="2 3" key="1">
    <citation type="submission" date="2014-06" db="EMBL/GenBank/DDBJ databases">
        <title>Whole Genome Sequences of Three Symbiotic Endozoicomonas Bacteria.</title>
        <authorList>
            <person name="Neave M.J."/>
            <person name="Apprill A."/>
            <person name="Voolstra C.R."/>
        </authorList>
    </citation>
    <scope>NUCLEOTIDE SEQUENCE [LARGE SCALE GENOMIC DNA]</scope>
    <source>
        <strain evidence="2 3">DSM 25634</strain>
    </source>
</reference>
<feature type="region of interest" description="Disordered" evidence="1">
    <location>
        <begin position="1"/>
        <end position="20"/>
    </location>
</feature>